<dbReference type="GeneID" id="16078996"/>
<dbReference type="AlphaFoldDB" id="F2TXW8"/>
<protein>
    <recommendedName>
        <fullName evidence="3">SH2 domain-containing protein</fullName>
    </recommendedName>
</protein>
<dbReference type="InParanoid" id="F2TXW8"/>
<dbReference type="Gene3D" id="3.30.505.10">
    <property type="entry name" value="SH2 domain"/>
    <property type="match status" value="1"/>
</dbReference>
<gene>
    <name evidence="1" type="ORF">PTSG_11658</name>
</gene>
<evidence type="ECO:0008006" key="3">
    <source>
        <dbReference type="Google" id="ProtNLM"/>
    </source>
</evidence>
<dbReference type="InterPro" id="IPR036860">
    <property type="entry name" value="SH2_dom_sf"/>
</dbReference>
<accession>F2TXW8</accession>
<dbReference type="Proteomes" id="UP000007799">
    <property type="component" value="Unassembled WGS sequence"/>
</dbReference>
<dbReference type="EMBL" id="GL832956">
    <property type="protein sequence ID" value="EGD76227.1"/>
    <property type="molecule type" value="Genomic_DNA"/>
</dbReference>
<evidence type="ECO:0000313" key="1">
    <source>
        <dbReference type="EMBL" id="EGD76227.1"/>
    </source>
</evidence>
<keyword evidence="2" id="KW-1185">Reference proteome</keyword>
<dbReference type="SUPFAM" id="SSF55550">
    <property type="entry name" value="SH2 domain"/>
    <property type="match status" value="1"/>
</dbReference>
<organism evidence="2">
    <name type="scientific">Salpingoeca rosetta (strain ATCC 50818 / BSB-021)</name>
    <dbReference type="NCBI Taxonomy" id="946362"/>
    <lineage>
        <taxon>Eukaryota</taxon>
        <taxon>Choanoflagellata</taxon>
        <taxon>Craspedida</taxon>
        <taxon>Salpingoecidae</taxon>
        <taxon>Salpingoeca</taxon>
    </lineage>
</organism>
<evidence type="ECO:0000313" key="2">
    <source>
        <dbReference type="Proteomes" id="UP000007799"/>
    </source>
</evidence>
<dbReference type="RefSeq" id="XP_004998402.1">
    <property type="nucleotide sequence ID" value="XM_004998345.1"/>
</dbReference>
<name>F2TXW8_SALR5</name>
<sequence>MWSICHICFRHQVYHNSIGVLEDGQYCYVGPNRVFRTISELVAFYTAITNAPHLKLTKAAPVTQHP</sequence>
<dbReference type="KEGG" id="sre:PTSG_11658"/>
<proteinExistence type="predicted"/>
<reference evidence="1" key="1">
    <citation type="submission" date="2009-08" db="EMBL/GenBank/DDBJ databases">
        <title>Annotation of Salpingoeca rosetta.</title>
        <authorList>
            <consortium name="The Broad Institute Genome Sequencing Platform"/>
            <person name="Russ C."/>
            <person name="Cuomo C."/>
            <person name="Burger G."/>
            <person name="Gray M.W."/>
            <person name="Holland P.W.H."/>
            <person name="King N."/>
            <person name="Lang F.B.F."/>
            <person name="Roger A.J."/>
            <person name="Ruiz-Trillo I."/>
            <person name="Young S.K."/>
            <person name="Zeng Q."/>
            <person name="Gargeya S."/>
            <person name="Alvarado L."/>
            <person name="Berlin A."/>
            <person name="Chapman S.B."/>
            <person name="Chen Z."/>
            <person name="Freedman E."/>
            <person name="Gellesch M."/>
            <person name="Goldberg J."/>
            <person name="Griggs A."/>
            <person name="Gujja S."/>
            <person name="Heilman E."/>
            <person name="Heiman D."/>
            <person name="Howarth C."/>
            <person name="Mehta T."/>
            <person name="Neiman D."/>
            <person name="Pearson M."/>
            <person name="Roberts A."/>
            <person name="Saif S."/>
            <person name="Shea T."/>
            <person name="Shenoy N."/>
            <person name="Sisk P."/>
            <person name="Stolte C."/>
            <person name="Sykes S."/>
            <person name="White J."/>
            <person name="Yandava C."/>
            <person name="Haas B."/>
            <person name="Nusbaum C."/>
            <person name="Birren B."/>
        </authorList>
    </citation>
    <scope>NUCLEOTIDE SEQUENCE [LARGE SCALE GENOMIC DNA]</scope>
    <source>
        <strain evidence="1">ATCC 50818</strain>
    </source>
</reference>